<evidence type="ECO:0000313" key="2">
    <source>
        <dbReference type="EMBL" id="ADD45493.1"/>
    </source>
</evidence>
<dbReference type="eggNOG" id="COG3631">
    <property type="taxonomic scope" value="Bacteria"/>
</dbReference>
<dbReference type="SUPFAM" id="SSF54427">
    <property type="entry name" value="NTF2-like"/>
    <property type="match status" value="1"/>
</dbReference>
<name>D3PZ64_STANL</name>
<dbReference type="InterPro" id="IPR037401">
    <property type="entry name" value="SnoaL-like"/>
</dbReference>
<proteinExistence type="predicted"/>
<accession>D3PZ64</accession>
<feature type="domain" description="SnoaL-like" evidence="1">
    <location>
        <begin position="5"/>
        <end position="123"/>
    </location>
</feature>
<dbReference type="RefSeq" id="WP_013021064.1">
    <property type="nucleotide sequence ID" value="NC_013947.1"/>
</dbReference>
<organism evidence="2 3">
    <name type="scientific">Stackebrandtia nassauensis (strain DSM 44728 / CIP 108903 / NRRL B-16338 / NBRC 102104 / LLR-40K-21)</name>
    <dbReference type="NCBI Taxonomy" id="446470"/>
    <lineage>
        <taxon>Bacteria</taxon>
        <taxon>Bacillati</taxon>
        <taxon>Actinomycetota</taxon>
        <taxon>Actinomycetes</taxon>
        <taxon>Glycomycetales</taxon>
        <taxon>Glycomycetaceae</taxon>
        <taxon>Stackebrandtia</taxon>
    </lineage>
</organism>
<dbReference type="EMBL" id="CP001778">
    <property type="protein sequence ID" value="ADD45493.1"/>
    <property type="molecule type" value="Genomic_DNA"/>
</dbReference>
<keyword evidence="3" id="KW-1185">Reference proteome</keyword>
<dbReference type="Gene3D" id="3.10.450.50">
    <property type="match status" value="1"/>
</dbReference>
<dbReference type="Pfam" id="PF13577">
    <property type="entry name" value="SnoaL_4"/>
    <property type="match status" value="1"/>
</dbReference>
<dbReference type="OrthoDB" id="9180262at2"/>
<reference evidence="2 3" key="1">
    <citation type="journal article" date="2009" name="Stand. Genomic Sci.">
        <title>Complete genome sequence of Stackebrandtia nassauensis type strain (LLR-40K-21).</title>
        <authorList>
            <person name="Munk C."/>
            <person name="Lapidus A."/>
            <person name="Copeland A."/>
            <person name="Jando M."/>
            <person name="Mayilraj S."/>
            <person name="Glavina Del Rio T."/>
            <person name="Nolan M."/>
            <person name="Chen F."/>
            <person name="Lucas S."/>
            <person name="Tice H."/>
            <person name="Cheng J.F."/>
            <person name="Han C."/>
            <person name="Detter J.C."/>
            <person name="Bruce D."/>
            <person name="Goodwin L."/>
            <person name="Chain P."/>
            <person name="Pitluck S."/>
            <person name="Goker M."/>
            <person name="Ovchinikova G."/>
            <person name="Pati A."/>
            <person name="Ivanova N."/>
            <person name="Mavromatis K."/>
            <person name="Chen A."/>
            <person name="Palaniappan K."/>
            <person name="Land M."/>
            <person name="Hauser L."/>
            <person name="Chang Y.J."/>
            <person name="Jeffries C.D."/>
            <person name="Bristow J."/>
            <person name="Eisen J.A."/>
            <person name="Markowitz V."/>
            <person name="Hugenholtz P."/>
            <person name="Kyrpides N.C."/>
            <person name="Klenk H.P."/>
        </authorList>
    </citation>
    <scope>NUCLEOTIDE SEQUENCE [LARGE SCALE GENOMIC DNA]</scope>
    <source>
        <strain evidence="3">DSM 44728 / CIP 108903 / NRRL B-16338 / NBRC 102104 / LLR-40K-21</strain>
    </source>
</reference>
<evidence type="ECO:0000313" key="3">
    <source>
        <dbReference type="Proteomes" id="UP000000844"/>
    </source>
</evidence>
<dbReference type="HOGENOM" id="CLU_140929_0_0_11"/>
<dbReference type="AlphaFoldDB" id="D3PZ64"/>
<sequence>MTITADDRAAISELLAMHGHLIDAGELDRLDEVLTPDAIYDVTDLGAAPLVGVAACREAALALGEGNPLGHHVTNIVITESTPGRVFARSKGIGVNTDGTTGTVTYEDTITRSPAGWRISHRKVIARRAPLGG</sequence>
<dbReference type="CDD" id="cd00531">
    <property type="entry name" value="NTF2_like"/>
    <property type="match status" value="1"/>
</dbReference>
<protein>
    <recommendedName>
        <fullName evidence="1">SnoaL-like domain-containing protein</fullName>
    </recommendedName>
</protein>
<dbReference type="Proteomes" id="UP000000844">
    <property type="component" value="Chromosome"/>
</dbReference>
<dbReference type="InterPro" id="IPR032710">
    <property type="entry name" value="NTF2-like_dom_sf"/>
</dbReference>
<dbReference type="KEGG" id="sna:Snas_5864"/>
<evidence type="ECO:0000259" key="1">
    <source>
        <dbReference type="Pfam" id="PF13577"/>
    </source>
</evidence>
<gene>
    <name evidence="2" type="ordered locus">Snas_5864</name>
</gene>